<sequence length="108" mass="12699">MSQTGDVVMSYEEGKTAMKKGDFLTAARLFRICNYSYEYGELPFYMSIVQEYGCKAVSRYEECLEKLPKEQREQLKAEEKVYYDEGWRTGVRYDIEQLTGQKFPDNAK</sequence>
<keyword evidence="2" id="KW-1185">Reference proteome</keyword>
<evidence type="ECO:0000313" key="2">
    <source>
        <dbReference type="Proteomes" id="UP000249375"/>
    </source>
</evidence>
<accession>A0A5P8E9J2</accession>
<evidence type="ECO:0000313" key="1">
    <source>
        <dbReference type="EMBL" id="QFQ13567.1"/>
    </source>
</evidence>
<dbReference type="AlphaFoldDB" id="A0A5P8E9J2"/>
<dbReference type="EMBL" id="CP033459">
    <property type="protein sequence ID" value="QFQ13567.1"/>
    <property type="molecule type" value="Genomic_DNA"/>
</dbReference>
<protein>
    <submittedName>
        <fullName evidence="1">Uncharacterized protein</fullName>
    </submittedName>
</protein>
<proteinExistence type="predicted"/>
<dbReference type="RefSeq" id="WP_111899072.1">
    <property type="nucleotide sequence ID" value="NZ_CP033459.1"/>
</dbReference>
<gene>
    <name evidence="1" type="ORF">C7Y71_011435</name>
</gene>
<dbReference type="KEGG" id="alq:C7Y71_011435"/>
<dbReference type="Proteomes" id="UP000249375">
    <property type="component" value="Chromosome"/>
</dbReference>
<reference evidence="1 2" key="1">
    <citation type="submission" date="2018-11" db="EMBL/GenBank/DDBJ databases">
        <authorList>
            <person name="Na S.W."/>
            <person name="Baik M."/>
        </authorList>
    </citation>
    <scope>NUCLEOTIDE SEQUENCE [LARGE SCALE GENOMIC DNA]</scope>
    <source>
        <strain evidence="1 2">E39</strain>
    </source>
</reference>
<organism evidence="1 2">
    <name type="scientific">Pseudoprevotella muciniphila</name>
    <dbReference type="NCBI Taxonomy" id="2133944"/>
    <lineage>
        <taxon>Bacteria</taxon>
        <taxon>Pseudomonadati</taxon>
        <taxon>Bacteroidota</taxon>
        <taxon>Bacteroidia</taxon>
        <taxon>Bacteroidales</taxon>
        <taxon>Prevotellaceae</taxon>
        <taxon>Pseudoprevotella</taxon>
    </lineage>
</organism>
<name>A0A5P8E9J2_9BACT</name>